<accession>A0A2S0NG97</accession>
<dbReference type="Proteomes" id="UP000237889">
    <property type="component" value="Chromosome"/>
</dbReference>
<sequence length="137" mass="14667">MDRHRILIVEDDPFIAMDIEAAVLDDLGPRTEVIVVDSLAEAQTLAEDRVHCALLDVDVVGGKTFEVALKLRARGTPFAFVSGSLPSDLPAELRGATFVRKPFHSRDILGFVTSALQTDHTATGGTSINLPAGQGQD</sequence>
<dbReference type="SMART" id="SM00448">
    <property type="entry name" value="REC"/>
    <property type="match status" value="1"/>
</dbReference>
<evidence type="ECO:0000256" key="1">
    <source>
        <dbReference type="PROSITE-ProRule" id="PRU00169"/>
    </source>
</evidence>
<name>A0A2S0NG97_9HYPH</name>
<dbReference type="InterPro" id="IPR001789">
    <property type="entry name" value="Sig_transdc_resp-reg_receiver"/>
</dbReference>
<dbReference type="SUPFAM" id="SSF52172">
    <property type="entry name" value="CheY-like"/>
    <property type="match status" value="1"/>
</dbReference>
<protein>
    <submittedName>
        <fullName evidence="3">Response regulator</fullName>
    </submittedName>
</protein>
<dbReference type="EMBL" id="CP027668">
    <property type="protein sequence ID" value="AVO47200.1"/>
    <property type="molecule type" value="Genomic_DNA"/>
</dbReference>
<keyword evidence="4" id="KW-1185">Reference proteome</keyword>
<proteinExistence type="predicted"/>
<keyword evidence="1" id="KW-0597">Phosphoprotein</keyword>
<evidence type="ECO:0000259" key="2">
    <source>
        <dbReference type="PROSITE" id="PS50110"/>
    </source>
</evidence>
<evidence type="ECO:0000313" key="3">
    <source>
        <dbReference type="EMBL" id="AVO47200.1"/>
    </source>
</evidence>
<dbReference type="PROSITE" id="PS50110">
    <property type="entry name" value="RESPONSE_REGULATORY"/>
    <property type="match status" value="1"/>
</dbReference>
<dbReference type="RefSeq" id="WP_106750570.1">
    <property type="nucleotide sequence ID" value="NZ_CP027668.1"/>
</dbReference>
<reference evidence="3 4" key="1">
    <citation type="submission" date="2018-03" db="EMBL/GenBank/DDBJ databases">
        <title>Genome sequencing of Phreatobacter sp.</title>
        <authorList>
            <person name="Kim S.-J."/>
            <person name="Heo J."/>
            <person name="Kwon S.-W."/>
        </authorList>
    </citation>
    <scope>NUCLEOTIDE SEQUENCE [LARGE SCALE GENOMIC DNA]</scope>
    <source>
        <strain evidence="3 4">S-12</strain>
    </source>
</reference>
<feature type="domain" description="Response regulatory" evidence="2">
    <location>
        <begin position="5"/>
        <end position="116"/>
    </location>
</feature>
<dbReference type="InterPro" id="IPR011006">
    <property type="entry name" value="CheY-like_superfamily"/>
</dbReference>
<organism evidence="3 4">
    <name type="scientific">Phreatobacter cathodiphilus</name>
    <dbReference type="NCBI Taxonomy" id="1868589"/>
    <lineage>
        <taxon>Bacteria</taxon>
        <taxon>Pseudomonadati</taxon>
        <taxon>Pseudomonadota</taxon>
        <taxon>Alphaproteobacteria</taxon>
        <taxon>Hyphomicrobiales</taxon>
        <taxon>Phreatobacteraceae</taxon>
        <taxon>Phreatobacter</taxon>
    </lineage>
</organism>
<feature type="modified residue" description="4-aspartylphosphate" evidence="1">
    <location>
        <position position="56"/>
    </location>
</feature>
<dbReference type="GO" id="GO:0000160">
    <property type="term" value="P:phosphorelay signal transduction system"/>
    <property type="evidence" value="ECO:0007669"/>
    <property type="project" value="InterPro"/>
</dbReference>
<dbReference type="Gene3D" id="3.40.50.2300">
    <property type="match status" value="1"/>
</dbReference>
<dbReference type="KEGG" id="phr:C6569_20310"/>
<gene>
    <name evidence="3" type="ORF">C6569_20310</name>
</gene>
<dbReference type="AlphaFoldDB" id="A0A2S0NG97"/>
<evidence type="ECO:0000313" key="4">
    <source>
        <dbReference type="Proteomes" id="UP000237889"/>
    </source>
</evidence>
<dbReference type="OrthoDB" id="582170at2"/>